<dbReference type="Pfam" id="PF07797">
    <property type="entry name" value="DUF1639"/>
    <property type="match status" value="1"/>
</dbReference>
<dbReference type="PANTHER" id="PTHR33130:SF43">
    <property type="entry name" value="OS01G0688600 PROTEIN"/>
    <property type="match status" value="1"/>
</dbReference>
<evidence type="ECO:0000313" key="1">
    <source>
        <dbReference type="EMBL" id="MBX34874.1"/>
    </source>
</evidence>
<proteinExistence type="predicted"/>
<dbReference type="EMBL" id="GGEC01054390">
    <property type="protein sequence ID" value="MBX34874.1"/>
    <property type="molecule type" value="Transcribed_RNA"/>
</dbReference>
<organism evidence="1">
    <name type="scientific">Rhizophora mucronata</name>
    <name type="common">Asiatic mangrove</name>
    <dbReference type="NCBI Taxonomy" id="61149"/>
    <lineage>
        <taxon>Eukaryota</taxon>
        <taxon>Viridiplantae</taxon>
        <taxon>Streptophyta</taxon>
        <taxon>Embryophyta</taxon>
        <taxon>Tracheophyta</taxon>
        <taxon>Spermatophyta</taxon>
        <taxon>Magnoliopsida</taxon>
        <taxon>eudicotyledons</taxon>
        <taxon>Gunneridae</taxon>
        <taxon>Pentapetalae</taxon>
        <taxon>rosids</taxon>
        <taxon>fabids</taxon>
        <taxon>Malpighiales</taxon>
        <taxon>Rhizophoraceae</taxon>
        <taxon>Rhizophora</taxon>
    </lineage>
</organism>
<dbReference type="PANTHER" id="PTHR33130">
    <property type="entry name" value="PUTATIVE (DUF1639)-RELATED"/>
    <property type="match status" value="1"/>
</dbReference>
<reference evidence="1" key="1">
    <citation type="submission" date="2018-02" db="EMBL/GenBank/DDBJ databases">
        <title>Rhizophora mucronata_Transcriptome.</title>
        <authorList>
            <person name="Meera S.P."/>
            <person name="Sreeshan A."/>
            <person name="Augustine A."/>
        </authorList>
    </citation>
    <scope>NUCLEOTIDE SEQUENCE</scope>
    <source>
        <tissue evidence="1">Leaf</tissue>
    </source>
</reference>
<dbReference type="AlphaFoldDB" id="A0A2P2MXC3"/>
<sequence length="51" mass="6083">MEILGQRPARRPKKRPRIVQKQLDTLFPGLWLTEVTPEMYKVHENPDNAKR</sequence>
<name>A0A2P2MXC3_RHIMU</name>
<dbReference type="InterPro" id="IPR012438">
    <property type="entry name" value="DUF1639"/>
</dbReference>
<accession>A0A2P2MXC3</accession>
<protein>
    <submittedName>
        <fullName evidence="1">Uncharacterized protein</fullName>
    </submittedName>
</protein>